<name>A0A1M5FMY0_9GAMM</name>
<dbReference type="PANTHER" id="PTHR11999:SF70">
    <property type="entry name" value="MIP05841P"/>
    <property type="match status" value="1"/>
</dbReference>
<keyword evidence="9" id="KW-1185">Reference proteome</keyword>
<sequence>MFLEMESKDIFRQAQQHAFGYADGVRERHVFPTPEAIADLEQFTERLPGSIGNAGDVIEQLHRYGSPASVAQTGGRYFGFVNGGTLPVSLAARWLGDFWDQNSALHVMSPVAAKLEEITEGWLRELLGLPEQVVAGFVSGTSMSIFCGLAAARYRIFQNKNWDINQRGFRGAPPVRIITGRHAHGTVVKAISLLGFGTDNIEWIDCDDQGRIIPSALPELDDSTILILQAGNVSSGAFDPLEEICDRASKAKAWVHVDGAFGLWAAASSELAHLTRGMGKANSFSVDAHKTLNTPYDSGIVLCSDKEALINALQASGSYISYSENRDGMLLTPEMSRRARVIELWAALKYLGKAGVDELITQLHKRALQIAEELRAENFTILNDVVFNQVLVACDNDTLTNQTMSHIQASGECWAGGANWKGRSVIRVSVCSWATTKEDISRTTRAFVAARDKAIGDQRVASVLGEMPADGTDLNGQ</sequence>
<protein>
    <submittedName>
        <fullName evidence="8">Glutamate or tyrosine decarboxylase</fullName>
    </submittedName>
</protein>
<gene>
    <name evidence="8" type="ORF">SAMN04487965_2977</name>
</gene>
<dbReference type="GO" id="GO:0019752">
    <property type="term" value="P:carboxylic acid metabolic process"/>
    <property type="evidence" value="ECO:0007669"/>
    <property type="project" value="InterPro"/>
</dbReference>
<evidence type="ECO:0000256" key="4">
    <source>
        <dbReference type="ARBA" id="ARBA00022898"/>
    </source>
</evidence>
<evidence type="ECO:0000256" key="5">
    <source>
        <dbReference type="ARBA" id="ARBA00023239"/>
    </source>
</evidence>
<dbReference type="InterPro" id="IPR015421">
    <property type="entry name" value="PyrdxlP-dep_Trfase_major"/>
</dbReference>
<keyword evidence="5 7" id="KW-0456">Lyase</keyword>
<comment type="cofactor">
    <cofactor evidence="1 6 7">
        <name>pyridoxal 5'-phosphate</name>
        <dbReference type="ChEBI" id="CHEBI:597326"/>
    </cofactor>
</comment>
<evidence type="ECO:0000313" key="8">
    <source>
        <dbReference type="EMBL" id="SHF92865.1"/>
    </source>
</evidence>
<keyword evidence="4 6" id="KW-0663">Pyridoxal phosphate</keyword>
<dbReference type="InterPro" id="IPR002129">
    <property type="entry name" value="PyrdxlP-dep_de-COase"/>
</dbReference>
<dbReference type="AlphaFoldDB" id="A0A1M5FMY0"/>
<evidence type="ECO:0000256" key="1">
    <source>
        <dbReference type="ARBA" id="ARBA00001933"/>
    </source>
</evidence>
<dbReference type="EMBL" id="FQVA01000004">
    <property type="protein sequence ID" value="SHF92865.1"/>
    <property type="molecule type" value="Genomic_DNA"/>
</dbReference>
<organism evidence="8 9">
    <name type="scientific">Microbulbifer donghaiensis</name>
    <dbReference type="NCBI Taxonomy" id="494016"/>
    <lineage>
        <taxon>Bacteria</taxon>
        <taxon>Pseudomonadati</taxon>
        <taxon>Pseudomonadota</taxon>
        <taxon>Gammaproteobacteria</taxon>
        <taxon>Cellvibrionales</taxon>
        <taxon>Microbulbiferaceae</taxon>
        <taxon>Microbulbifer</taxon>
    </lineage>
</organism>
<dbReference type="PANTHER" id="PTHR11999">
    <property type="entry name" value="GROUP II PYRIDOXAL-5-PHOSPHATE DECARBOXYLASE"/>
    <property type="match status" value="1"/>
</dbReference>
<dbReference type="InterPro" id="IPR015422">
    <property type="entry name" value="PyrdxlP-dep_Trfase_small"/>
</dbReference>
<evidence type="ECO:0000256" key="3">
    <source>
        <dbReference type="ARBA" id="ARBA00022793"/>
    </source>
</evidence>
<dbReference type="Gene3D" id="3.40.640.10">
    <property type="entry name" value="Type I PLP-dependent aspartate aminotransferase-like (Major domain)"/>
    <property type="match status" value="1"/>
</dbReference>
<proteinExistence type="inferred from homology"/>
<evidence type="ECO:0000313" key="9">
    <source>
        <dbReference type="Proteomes" id="UP000184170"/>
    </source>
</evidence>
<dbReference type="GO" id="GO:0016831">
    <property type="term" value="F:carboxy-lyase activity"/>
    <property type="evidence" value="ECO:0007669"/>
    <property type="project" value="UniProtKB-KW"/>
</dbReference>
<reference evidence="9" key="1">
    <citation type="submission" date="2016-11" db="EMBL/GenBank/DDBJ databases">
        <authorList>
            <person name="Varghese N."/>
            <person name="Submissions S."/>
        </authorList>
    </citation>
    <scope>NUCLEOTIDE SEQUENCE [LARGE SCALE GENOMIC DNA]</scope>
    <source>
        <strain evidence="9">CGMCC 1.7063</strain>
    </source>
</reference>
<dbReference type="GO" id="GO:0030170">
    <property type="term" value="F:pyridoxal phosphate binding"/>
    <property type="evidence" value="ECO:0007669"/>
    <property type="project" value="InterPro"/>
</dbReference>
<keyword evidence="3" id="KW-0210">Decarboxylase</keyword>
<dbReference type="STRING" id="494016.SAMN04487965_2977"/>
<feature type="modified residue" description="N6-(pyridoxal phosphate)lysine" evidence="6">
    <location>
        <position position="290"/>
    </location>
</feature>
<evidence type="ECO:0000256" key="6">
    <source>
        <dbReference type="PIRSR" id="PIRSR602129-50"/>
    </source>
</evidence>
<dbReference type="Pfam" id="PF00282">
    <property type="entry name" value="Pyridoxal_deC"/>
    <property type="match status" value="1"/>
</dbReference>
<dbReference type="OrthoDB" id="9803665at2"/>
<dbReference type="Proteomes" id="UP000184170">
    <property type="component" value="Unassembled WGS sequence"/>
</dbReference>
<dbReference type="Gene3D" id="3.90.1150.10">
    <property type="entry name" value="Aspartate Aminotransferase, domain 1"/>
    <property type="match status" value="1"/>
</dbReference>
<dbReference type="InterPro" id="IPR015424">
    <property type="entry name" value="PyrdxlP-dep_Trfase"/>
</dbReference>
<dbReference type="SUPFAM" id="SSF53383">
    <property type="entry name" value="PLP-dependent transferases"/>
    <property type="match status" value="1"/>
</dbReference>
<dbReference type="InterPro" id="IPR010977">
    <property type="entry name" value="Aromatic_deC"/>
</dbReference>
<comment type="similarity">
    <text evidence="2 7">Belongs to the group II decarboxylase family.</text>
</comment>
<evidence type="ECO:0000256" key="7">
    <source>
        <dbReference type="RuleBase" id="RU000382"/>
    </source>
</evidence>
<evidence type="ECO:0000256" key="2">
    <source>
        <dbReference type="ARBA" id="ARBA00009533"/>
    </source>
</evidence>
<accession>A0A1M5FMY0</accession>